<name>A0A6J4IQ60_9ACTN</name>
<feature type="non-terminal residue" evidence="2">
    <location>
        <position position="1"/>
    </location>
</feature>
<accession>A0A6J4IQ60</accession>
<evidence type="ECO:0000313" key="2">
    <source>
        <dbReference type="EMBL" id="CAA9258606.1"/>
    </source>
</evidence>
<feature type="compositionally biased region" description="Basic residues" evidence="1">
    <location>
        <begin position="22"/>
        <end position="32"/>
    </location>
</feature>
<proteinExistence type="predicted"/>
<organism evidence="2">
    <name type="scientific">uncultured Blastococcus sp</name>
    <dbReference type="NCBI Taxonomy" id="217144"/>
    <lineage>
        <taxon>Bacteria</taxon>
        <taxon>Bacillati</taxon>
        <taxon>Actinomycetota</taxon>
        <taxon>Actinomycetes</taxon>
        <taxon>Geodermatophilales</taxon>
        <taxon>Geodermatophilaceae</taxon>
        <taxon>Blastococcus</taxon>
        <taxon>environmental samples</taxon>
    </lineage>
</organism>
<protein>
    <submittedName>
        <fullName evidence="2">Uncharacterized protein</fullName>
    </submittedName>
</protein>
<feature type="compositionally biased region" description="Basic and acidic residues" evidence="1">
    <location>
        <begin position="51"/>
        <end position="65"/>
    </location>
</feature>
<feature type="compositionally biased region" description="Pro residues" evidence="1">
    <location>
        <begin position="76"/>
        <end position="85"/>
    </location>
</feature>
<sequence length="149" mass="16162">DLHRAARAPFEVRMGATAAGTRRVRRRRRGRLRDRPVPVPAALHLGGAGRGHVEGDRDRPVDERRVRRAPVLVFLPPGPPRPSTPVRPLLRGQRPDSGAGHADDRRRPLSTGPGWCAGAAADEPAVHRGRHGAPVRPVPPMGLPRPGRL</sequence>
<feature type="non-terminal residue" evidence="2">
    <location>
        <position position="149"/>
    </location>
</feature>
<evidence type="ECO:0000256" key="1">
    <source>
        <dbReference type="SAM" id="MobiDB-lite"/>
    </source>
</evidence>
<reference evidence="2" key="1">
    <citation type="submission" date="2020-02" db="EMBL/GenBank/DDBJ databases">
        <authorList>
            <person name="Meier V. D."/>
        </authorList>
    </citation>
    <scope>NUCLEOTIDE SEQUENCE</scope>
    <source>
        <strain evidence="2">AVDCRST_MAG57</strain>
    </source>
</reference>
<dbReference type="EMBL" id="CADCTI010000206">
    <property type="protein sequence ID" value="CAA9258606.1"/>
    <property type="molecule type" value="Genomic_DNA"/>
</dbReference>
<feature type="region of interest" description="Disordered" evidence="1">
    <location>
        <begin position="1"/>
        <end position="149"/>
    </location>
</feature>
<dbReference type="AlphaFoldDB" id="A0A6J4IQ60"/>
<gene>
    <name evidence="2" type="ORF">AVDCRST_MAG57-2487</name>
</gene>